<proteinExistence type="predicted"/>
<reference evidence="1" key="1">
    <citation type="submission" date="2022-10" db="EMBL/GenBank/DDBJ databases">
        <authorList>
            <person name="Hyden B.L."/>
            <person name="Feng K."/>
            <person name="Yates T."/>
            <person name="Jawdy S."/>
            <person name="Smart L.B."/>
            <person name="Muchero W."/>
        </authorList>
    </citation>
    <scope>NUCLEOTIDE SEQUENCE</scope>
    <source>
        <tissue evidence="1">Shoot tip</tissue>
    </source>
</reference>
<gene>
    <name evidence="1" type="ORF">OIU77_026176</name>
</gene>
<accession>A0ABQ9BZK1</accession>
<protein>
    <submittedName>
        <fullName evidence="1">Uncharacterized protein</fullName>
    </submittedName>
</protein>
<evidence type="ECO:0000313" key="2">
    <source>
        <dbReference type="Proteomes" id="UP001141253"/>
    </source>
</evidence>
<sequence length="193" mass="21827">MSSETEEAQDSNGTSTMSIVLYVVRSLPSHAAKGPALCGDSKKKSPMETTAKLIFSLDFFHLTRHGRCINILFSQSVEVMGNHTESVEPHEFTEALPGENDSKNRLALYCSHTNCLRKQVAVNLLKITNKLKLKLKKAGKLNRSHTRNSRKQITVNQWKLTNKPKRKLNALPLYTTLLLQRQLLKQENDDELV</sequence>
<keyword evidence="2" id="KW-1185">Reference proteome</keyword>
<organism evidence="1 2">
    <name type="scientific">Salix suchowensis</name>
    <dbReference type="NCBI Taxonomy" id="1278906"/>
    <lineage>
        <taxon>Eukaryota</taxon>
        <taxon>Viridiplantae</taxon>
        <taxon>Streptophyta</taxon>
        <taxon>Embryophyta</taxon>
        <taxon>Tracheophyta</taxon>
        <taxon>Spermatophyta</taxon>
        <taxon>Magnoliopsida</taxon>
        <taxon>eudicotyledons</taxon>
        <taxon>Gunneridae</taxon>
        <taxon>Pentapetalae</taxon>
        <taxon>rosids</taxon>
        <taxon>fabids</taxon>
        <taxon>Malpighiales</taxon>
        <taxon>Salicaceae</taxon>
        <taxon>Saliceae</taxon>
        <taxon>Salix</taxon>
    </lineage>
</organism>
<evidence type="ECO:0000313" key="1">
    <source>
        <dbReference type="EMBL" id="KAJ6392364.1"/>
    </source>
</evidence>
<dbReference type="Proteomes" id="UP001141253">
    <property type="component" value="Chromosome 2"/>
</dbReference>
<name>A0ABQ9BZK1_9ROSI</name>
<dbReference type="EMBL" id="JAPFFI010000006">
    <property type="protein sequence ID" value="KAJ6392364.1"/>
    <property type="molecule type" value="Genomic_DNA"/>
</dbReference>
<reference evidence="1" key="2">
    <citation type="journal article" date="2023" name="Int. J. Mol. Sci.">
        <title>De Novo Assembly and Annotation of 11 Diverse Shrub Willow (Salix) Genomes Reveals Novel Gene Organization in Sex-Linked Regions.</title>
        <authorList>
            <person name="Hyden B."/>
            <person name="Feng K."/>
            <person name="Yates T.B."/>
            <person name="Jawdy S."/>
            <person name="Cereghino C."/>
            <person name="Smart L.B."/>
            <person name="Muchero W."/>
        </authorList>
    </citation>
    <scope>NUCLEOTIDE SEQUENCE</scope>
    <source>
        <tissue evidence="1">Shoot tip</tissue>
    </source>
</reference>
<comment type="caution">
    <text evidence="1">The sequence shown here is derived from an EMBL/GenBank/DDBJ whole genome shotgun (WGS) entry which is preliminary data.</text>
</comment>